<dbReference type="GO" id="GO:0032259">
    <property type="term" value="P:methylation"/>
    <property type="evidence" value="ECO:0007669"/>
    <property type="project" value="UniProtKB-KW"/>
</dbReference>
<sequence length="346" mass="39609">MSVNPPIRLKRGLQRALRHRGYALYRLTAEERAAIERRDDRESLDSVFGPSLDRLQELRRRYSEVDLPVAIHSVWGARKTRRGTTDIGWGGVDLRNFRGHSAYVWDYGSASFEATNLKFYLFTEAVRRKDRLGLLGTLTEDGAFGCSTYEYEGTGPVSRDLLDSVVEINFLDKHVGVVQRDDLRVLDIGAGYGRLAHRMLEAQPRIQSFTCVDAVPESTFLCEFYLAERGLEERVSVVPLDELTTTFESNPDYNLAINVHSFSECTYAAVEWWLQRLVDLEVRHLMIVPNNPAAFLSLEVDHRRRDYAPLLDQLGFKLVAQEPVFDDPQVQALIGVRDNMFLFERC</sequence>
<accession>A0A417XTF1</accession>
<comment type="caution">
    <text evidence="1">The sequence shown here is derived from an EMBL/GenBank/DDBJ whole genome shotgun (WGS) entry which is preliminary data.</text>
</comment>
<dbReference type="NCBIfam" id="TIGR04371">
    <property type="entry name" value="methyltran_NanM"/>
    <property type="match status" value="1"/>
</dbReference>
<dbReference type="OrthoDB" id="3760285at2"/>
<evidence type="ECO:0000313" key="2">
    <source>
        <dbReference type="Proteomes" id="UP000283644"/>
    </source>
</evidence>
<keyword evidence="1" id="KW-0489">Methyltransferase</keyword>
<proteinExistence type="predicted"/>
<reference evidence="1 2" key="1">
    <citation type="submission" date="2018-09" db="EMBL/GenBank/DDBJ databases">
        <title>Genome sequencing of Nocardioides immobilis CCTCC AB 2017083 for comparison to Nocardioides silvaticus.</title>
        <authorList>
            <person name="Li C."/>
            <person name="Wang G."/>
        </authorList>
    </citation>
    <scope>NUCLEOTIDE SEQUENCE [LARGE SCALE GENOMIC DNA]</scope>
    <source>
        <strain evidence="1 2">CCTCC AB 2017083</strain>
    </source>
</reference>
<gene>
    <name evidence="1" type="ORF">D0Z08_29215</name>
</gene>
<dbReference type="InterPro" id="IPR030807">
    <property type="entry name" value="Methyltran_NanM"/>
</dbReference>
<dbReference type="SUPFAM" id="SSF53335">
    <property type="entry name" value="S-adenosyl-L-methionine-dependent methyltransferases"/>
    <property type="match status" value="1"/>
</dbReference>
<keyword evidence="1" id="KW-0808">Transferase</keyword>
<dbReference type="GO" id="GO:0008168">
    <property type="term" value="F:methyltransferase activity"/>
    <property type="evidence" value="ECO:0007669"/>
    <property type="project" value="UniProtKB-KW"/>
</dbReference>
<dbReference type="EC" id="2.1.1.-" evidence="1"/>
<keyword evidence="2" id="KW-1185">Reference proteome</keyword>
<name>A0A417XTF1_9ACTN</name>
<dbReference type="Proteomes" id="UP000283644">
    <property type="component" value="Unassembled WGS sequence"/>
</dbReference>
<protein>
    <submittedName>
        <fullName evidence="1">Putative sugar O-methyltransferase</fullName>
        <ecNumber evidence="1">2.1.1.-</ecNumber>
    </submittedName>
</protein>
<dbReference type="AlphaFoldDB" id="A0A417XTF1"/>
<dbReference type="InterPro" id="IPR029063">
    <property type="entry name" value="SAM-dependent_MTases_sf"/>
</dbReference>
<dbReference type="Gene3D" id="3.40.50.150">
    <property type="entry name" value="Vaccinia Virus protein VP39"/>
    <property type="match status" value="1"/>
</dbReference>
<evidence type="ECO:0000313" key="1">
    <source>
        <dbReference type="EMBL" id="RHW23497.1"/>
    </source>
</evidence>
<dbReference type="EMBL" id="QXGH01000045">
    <property type="protein sequence ID" value="RHW23497.1"/>
    <property type="molecule type" value="Genomic_DNA"/>
</dbReference>
<organism evidence="1 2">
    <name type="scientific">Nocardioides immobilis</name>
    <dbReference type="NCBI Taxonomy" id="2049295"/>
    <lineage>
        <taxon>Bacteria</taxon>
        <taxon>Bacillati</taxon>
        <taxon>Actinomycetota</taxon>
        <taxon>Actinomycetes</taxon>
        <taxon>Propionibacteriales</taxon>
        <taxon>Nocardioidaceae</taxon>
        <taxon>Nocardioides</taxon>
    </lineage>
</organism>